<evidence type="ECO:0000313" key="2">
    <source>
        <dbReference type="EMBL" id="AEO06226.1"/>
    </source>
</evidence>
<dbReference type="Gene3D" id="3.10.180.10">
    <property type="entry name" value="2,3-Dihydroxybiphenyl 1,2-Dioxygenase, domain 1"/>
    <property type="match status" value="1"/>
</dbReference>
<dbReference type="Pfam" id="PF06983">
    <property type="entry name" value="3-dmu-9_3-mt"/>
    <property type="match status" value="1"/>
</dbReference>
<name>A0A0H3GC39_LISM4</name>
<protein>
    <recommendedName>
        <fullName evidence="1">PhnB-like domain-containing protein</fullName>
    </recommendedName>
</protein>
<organism evidence="2 3">
    <name type="scientific">Listeria monocytogenes serotype 1/2a (strain 10403S)</name>
    <dbReference type="NCBI Taxonomy" id="393133"/>
    <lineage>
        <taxon>Bacteria</taxon>
        <taxon>Bacillati</taxon>
        <taxon>Bacillota</taxon>
        <taxon>Bacilli</taxon>
        <taxon>Bacillales</taxon>
        <taxon>Listeriaceae</taxon>
        <taxon>Listeria</taxon>
    </lineage>
</organism>
<evidence type="ECO:0000259" key="1">
    <source>
        <dbReference type="Pfam" id="PF06983"/>
    </source>
</evidence>
<dbReference type="PANTHER" id="PTHR33990:SF1">
    <property type="entry name" value="PROTEIN YJDN"/>
    <property type="match status" value="1"/>
</dbReference>
<dbReference type="AlphaFoldDB" id="A0A0H3GC39"/>
<dbReference type="HOGENOM" id="CLU_046006_17_3_9"/>
<dbReference type="SUPFAM" id="SSF54593">
    <property type="entry name" value="Glyoxalase/Bleomycin resistance protein/Dihydroxybiphenyl dioxygenase"/>
    <property type="match status" value="1"/>
</dbReference>
<dbReference type="CDD" id="cd06588">
    <property type="entry name" value="PhnB_like"/>
    <property type="match status" value="1"/>
</dbReference>
<proteinExistence type="predicted"/>
<feature type="domain" description="PhnB-like" evidence="1">
    <location>
        <begin position="20"/>
        <end position="146"/>
    </location>
</feature>
<dbReference type="PANTHER" id="PTHR33990">
    <property type="entry name" value="PROTEIN YJDN-RELATED"/>
    <property type="match status" value="1"/>
</dbReference>
<gene>
    <name evidence="2" type="ordered locus">LMRG_00689</name>
</gene>
<evidence type="ECO:0000313" key="3">
    <source>
        <dbReference type="Proteomes" id="UP000001288"/>
    </source>
</evidence>
<sequence length="149" mass="16793">MNRTLANKNRGGIQMTLNVYLNFRTQSRDAIAFYEEIFGTKCTDLMTYGEIETSEKPIEDSLKDLVMNASLVMDGVKVMFSDVPKSMPLTFGDNITFVIDTSDEIKLTKQFHQLAEGGNVVMPLAKTFWSEKFGEVTDKFGVGWKLNLS</sequence>
<accession>A0A0H3GC39</accession>
<dbReference type="InterPro" id="IPR029068">
    <property type="entry name" value="Glyas_Bleomycin-R_OHBP_Dase"/>
</dbReference>
<dbReference type="Proteomes" id="UP000001288">
    <property type="component" value="Chromosome"/>
</dbReference>
<dbReference type="KEGG" id="lmt:LMRG_00689"/>
<dbReference type="InterPro" id="IPR028973">
    <property type="entry name" value="PhnB-like"/>
</dbReference>
<dbReference type="EMBL" id="CP002002">
    <property type="protein sequence ID" value="AEO06226.1"/>
    <property type="molecule type" value="Genomic_DNA"/>
</dbReference>
<reference evidence="3" key="1">
    <citation type="submission" date="2010-04" db="EMBL/GenBank/DDBJ databases">
        <title>The genome sequence of Listeria monocytogenes strain 10403S.</title>
        <authorList>
            <consortium name="The Broad Institute Genome Sequencing Platform"/>
            <consortium name="The Broad Institute Genome Sequencing Center for Infectious Disease."/>
            <person name="Borowsky M."/>
            <person name="Borodovsky M."/>
            <person name="Young S.K."/>
            <person name="Zeng Q."/>
            <person name="Koehrsen M."/>
            <person name="Fitzgerald M."/>
            <person name="Wiedmann M."/>
            <person name="Swaminathan B."/>
            <person name="Lauer P."/>
            <person name="Portnoy D."/>
            <person name="Cossart P."/>
            <person name="Buchrieser C."/>
            <person name="Higgins D."/>
            <person name="Abouelleil A."/>
            <person name="Alvarado L."/>
            <person name="Arachchi H.M."/>
            <person name="Berlin A."/>
            <person name="Borenstein D."/>
            <person name="Brown A."/>
            <person name="Chapman S.B."/>
            <person name="Chen Z."/>
            <person name="Dunbar C.D."/>
            <person name="Engels R."/>
            <person name="Freedman E."/>
            <person name="Gearin G."/>
            <person name="Gellesch M."/>
            <person name="Goldberg J."/>
            <person name="Griggs A."/>
            <person name="Gujja S."/>
            <person name="Heilman E."/>
            <person name="Heiman D."/>
            <person name="Howarth C."/>
            <person name="Jen D."/>
            <person name="Larson L."/>
            <person name="Lui A."/>
            <person name="MacDonald J."/>
            <person name="Mehta T."/>
            <person name="Montmayeur A."/>
            <person name="Neiman D."/>
            <person name="Park D."/>
            <person name="Pearson M."/>
            <person name="Priest M."/>
            <person name="Richards J."/>
            <person name="Roberts A."/>
            <person name="Saif S."/>
            <person name="Shea T."/>
            <person name="Shenoy N."/>
            <person name="Sisk P."/>
            <person name="Stolte C."/>
            <person name="Sykes S."/>
            <person name="Walk T."/>
            <person name="White J."/>
            <person name="Yandava C."/>
            <person name="Haas B."/>
            <person name="Nusbaum C."/>
            <person name="Birren B."/>
        </authorList>
    </citation>
    <scope>NUCLEOTIDE SEQUENCE [LARGE SCALE GENOMIC DNA]</scope>
    <source>
        <strain evidence="3">10403S</strain>
    </source>
</reference>